<gene>
    <name evidence="1" type="ORF">UT41_C0001G0051</name>
</gene>
<sequence length="187" mass="21540">MQIKGLTVVIVKGTSRAVLISERLPFVIKLPLIRLSVLPRTFASLRDAAEWRAAWYCIKRPFGSKLSMRWRLFSGIWANWMEFWCYVTTQNSFLQPTYFSLLGFINIQKKGIPVGMEHLHFRVQMENLIGSEVFYEDYHHFSKGTNFCIDGGKLKILDYGSSCTRGIVLKSGAAIQKNFNPQYRCGE</sequence>
<protein>
    <submittedName>
        <fullName evidence="1">Uncharacterized protein</fullName>
    </submittedName>
</protein>
<dbReference type="Proteomes" id="UP000034665">
    <property type="component" value="Unassembled WGS sequence"/>
</dbReference>
<dbReference type="EMBL" id="LBWR01000001">
    <property type="protein sequence ID" value="KKR12507.1"/>
    <property type="molecule type" value="Genomic_DNA"/>
</dbReference>
<comment type="caution">
    <text evidence="1">The sequence shown here is derived from an EMBL/GenBank/DDBJ whole genome shotgun (WGS) entry which is preliminary data.</text>
</comment>
<dbReference type="AlphaFoldDB" id="A0A0G0RFR4"/>
<evidence type="ECO:0000313" key="2">
    <source>
        <dbReference type="Proteomes" id="UP000034665"/>
    </source>
</evidence>
<proteinExistence type="predicted"/>
<dbReference type="STRING" id="1619013.UT41_C0001G0051"/>
<reference evidence="1 2" key="1">
    <citation type="journal article" date="2015" name="Nature">
        <title>rRNA introns, odd ribosomes, and small enigmatic genomes across a large radiation of phyla.</title>
        <authorList>
            <person name="Brown C.T."/>
            <person name="Hug L.A."/>
            <person name="Thomas B.C."/>
            <person name="Sharon I."/>
            <person name="Castelle C.J."/>
            <person name="Singh A."/>
            <person name="Wilkins M.J."/>
            <person name="Williams K.H."/>
            <person name="Banfield J.F."/>
        </authorList>
    </citation>
    <scope>NUCLEOTIDE SEQUENCE [LARGE SCALE GENOMIC DNA]</scope>
</reference>
<organism evidence="1 2">
    <name type="scientific">Candidatus Wolfebacteria bacterium GW2011_GWC2_39_22</name>
    <dbReference type="NCBI Taxonomy" id="1619013"/>
    <lineage>
        <taxon>Bacteria</taxon>
        <taxon>Candidatus Wolfeibacteriota</taxon>
    </lineage>
</organism>
<evidence type="ECO:0000313" key="1">
    <source>
        <dbReference type="EMBL" id="KKR12507.1"/>
    </source>
</evidence>
<accession>A0A0G0RFR4</accession>
<name>A0A0G0RFR4_9BACT</name>